<evidence type="ECO:0000259" key="2">
    <source>
        <dbReference type="PROSITE" id="PS50026"/>
    </source>
</evidence>
<accession>A0A1Y1HSB6</accession>
<keyword evidence="1" id="KW-1015">Disulfide bond</keyword>
<keyword evidence="4" id="KW-1185">Reference proteome</keyword>
<dbReference type="InterPro" id="IPR000742">
    <property type="entry name" value="EGF"/>
</dbReference>
<name>A0A1Y1HSB6_KLENI</name>
<evidence type="ECO:0000313" key="4">
    <source>
        <dbReference type="Proteomes" id="UP000054558"/>
    </source>
</evidence>
<protein>
    <recommendedName>
        <fullName evidence="2">EGF-like domain-containing protein</fullName>
    </recommendedName>
</protein>
<comment type="caution">
    <text evidence="1">Lacks conserved residue(s) required for the propagation of feature annotation.</text>
</comment>
<dbReference type="Gene3D" id="2.10.25.10">
    <property type="entry name" value="Laminin"/>
    <property type="match status" value="1"/>
</dbReference>
<organism evidence="3 4">
    <name type="scientific">Klebsormidium nitens</name>
    <name type="common">Green alga</name>
    <name type="synonym">Ulothrix nitens</name>
    <dbReference type="NCBI Taxonomy" id="105231"/>
    <lineage>
        <taxon>Eukaryota</taxon>
        <taxon>Viridiplantae</taxon>
        <taxon>Streptophyta</taxon>
        <taxon>Klebsormidiophyceae</taxon>
        <taxon>Klebsormidiales</taxon>
        <taxon>Klebsormidiaceae</taxon>
        <taxon>Klebsormidium</taxon>
    </lineage>
</organism>
<dbReference type="AlphaFoldDB" id="A0A1Y1HSB6"/>
<dbReference type="PROSITE" id="PS00022">
    <property type="entry name" value="EGF_1"/>
    <property type="match status" value="1"/>
</dbReference>
<reference evidence="3 4" key="1">
    <citation type="journal article" date="2014" name="Nat. Commun.">
        <title>Klebsormidium flaccidum genome reveals primary factors for plant terrestrial adaptation.</title>
        <authorList>
            <person name="Hori K."/>
            <person name="Maruyama F."/>
            <person name="Fujisawa T."/>
            <person name="Togashi T."/>
            <person name="Yamamoto N."/>
            <person name="Seo M."/>
            <person name="Sato S."/>
            <person name="Yamada T."/>
            <person name="Mori H."/>
            <person name="Tajima N."/>
            <person name="Moriyama T."/>
            <person name="Ikeuchi M."/>
            <person name="Watanabe M."/>
            <person name="Wada H."/>
            <person name="Kobayashi K."/>
            <person name="Saito M."/>
            <person name="Masuda T."/>
            <person name="Sasaki-Sekimoto Y."/>
            <person name="Mashiguchi K."/>
            <person name="Awai K."/>
            <person name="Shimojima M."/>
            <person name="Masuda S."/>
            <person name="Iwai M."/>
            <person name="Nobusawa T."/>
            <person name="Narise T."/>
            <person name="Kondo S."/>
            <person name="Saito H."/>
            <person name="Sato R."/>
            <person name="Murakawa M."/>
            <person name="Ihara Y."/>
            <person name="Oshima-Yamada Y."/>
            <person name="Ohtaka K."/>
            <person name="Satoh M."/>
            <person name="Sonobe K."/>
            <person name="Ishii M."/>
            <person name="Ohtani R."/>
            <person name="Kanamori-Sato M."/>
            <person name="Honoki R."/>
            <person name="Miyazaki D."/>
            <person name="Mochizuki H."/>
            <person name="Umetsu J."/>
            <person name="Higashi K."/>
            <person name="Shibata D."/>
            <person name="Kamiya Y."/>
            <person name="Sato N."/>
            <person name="Nakamura Y."/>
            <person name="Tabata S."/>
            <person name="Ida S."/>
            <person name="Kurokawa K."/>
            <person name="Ohta H."/>
        </authorList>
    </citation>
    <scope>NUCLEOTIDE SEQUENCE [LARGE SCALE GENOMIC DNA]</scope>
    <source>
        <strain evidence="3 4">NIES-2285</strain>
    </source>
</reference>
<proteinExistence type="predicted"/>
<dbReference type="Proteomes" id="UP000054558">
    <property type="component" value="Unassembled WGS sequence"/>
</dbReference>
<evidence type="ECO:0000313" key="3">
    <source>
        <dbReference type="EMBL" id="GAQ79881.1"/>
    </source>
</evidence>
<dbReference type="PROSITE" id="PS50026">
    <property type="entry name" value="EGF_3"/>
    <property type="match status" value="1"/>
</dbReference>
<gene>
    <name evidence="3" type="ORF">KFL_000400250</name>
</gene>
<sequence length="178" mass="18878">MGQDLNTSHYTCPTNYLPTVIPSFFTPPNVTCAPNPCYGAPGPCGQGGTCTVDPLIVSRGATFFRTVCQCQAPAVLLDRGEFNSQFCFINGTDSCNPNPCKNNGTCFADPSGTRQPTTGSTGYFECQCQGNWQGSTCELAYPSPPATLKSSGFSPLQRVHWLGITTFSALLAGLALQI</sequence>
<feature type="disulfide bond" evidence="1">
    <location>
        <begin position="128"/>
        <end position="137"/>
    </location>
</feature>
<dbReference type="OrthoDB" id="418245at2759"/>
<feature type="domain" description="EGF-like" evidence="2">
    <location>
        <begin position="91"/>
        <end position="138"/>
    </location>
</feature>
<keyword evidence="1" id="KW-0245">EGF-like domain</keyword>
<dbReference type="STRING" id="105231.A0A1Y1HSB6"/>
<evidence type="ECO:0000256" key="1">
    <source>
        <dbReference type="PROSITE-ProRule" id="PRU00076"/>
    </source>
</evidence>
<dbReference type="EMBL" id="DF236989">
    <property type="protein sequence ID" value="GAQ79881.1"/>
    <property type="molecule type" value="Genomic_DNA"/>
</dbReference>
<dbReference type="SUPFAM" id="SSF57196">
    <property type="entry name" value="EGF/Laminin"/>
    <property type="match status" value="1"/>
</dbReference>